<evidence type="ECO:0000313" key="1">
    <source>
        <dbReference type="EMBL" id="CAH1390181.1"/>
    </source>
</evidence>
<organism evidence="1 2">
    <name type="scientific">Nezara viridula</name>
    <name type="common">Southern green stink bug</name>
    <name type="synonym">Cimex viridulus</name>
    <dbReference type="NCBI Taxonomy" id="85310"/>
    <lineage>
        <taxon>Eukaryota</taxon>
        <taxon>Metazoa</taxon>
        <taxon>Ecdysozoa</taxon>
        <taxon>Arthropoda</taxon>
        <taxon>Hexapoda</taxon>
        <taxon>Insecta</taxon>
        <taxon>Pterygota</taxon>
        <taxon>Neoptera</taxon>
        <taxon>Paraneoptera</taxon>
        <taxon>Hemiptera</taxon>
        <taxon>Heteroptera</taxon>
        <taxon>Panheteroptera</taxon>
        <taxon>Pentatomomorpha</taxon>
        <taxon>Pentatomoidea</taxon>
        <taxon>Pentatomidae</taxon>
        <taxon>Pentatominae</taxon>
        <taxon>Nezara</taxon>
    </lineage>
</organism>
<sequence length="100" mass="10803">MIGRSFTPVISCKLIGLREALAMAMNIGGISRDNSGAVEHGQLSAIDHRRGRLWPLIPTALLLTVSSSLLPLFRKVSFTCVNCTELERLAIAGPLIVMSQ</sequence>
<dbReference type="Proteomes" id="UP001152798">
    <property type="component" value="Chromosome 1"/>
</dbReference>
<protein>
    <submittedName>
        <fullName evidence="1">Uncharacterized protein</fullName>
    </submittedName>
</protein>
<accession>A0A9P0H0E2</accession>
<dbReference type="AlphaFoldDB" id="A0A9P0H0E2"/>
<reference evidence="1" key="1">
    <citation type="submission" date="2022-01" db="EMBL/GenBank/DDBJ databases">
        <authorList>
            <person name="King R."/>
        </authorList>
    </citation>
    <scope>NUCLEOTIDE SEQUENCE</scope>
</reference>
<proteinExistence type="predicted"/>
<evidence type="ECO:0000313" key="2">
    <source>
        <dbReference type="Proteomes" id="UP001152798"/>
    </source>
</evidence>
<name>A0A9P0H0E2_NEZVI</name>
<gene>
    <name evidence="1" type="ORF">NEZAVI_LOCUS1424</name>
</gene>
<dbReference type="EMBL" id="OV725077">
    <property type="protein sequence ID" value="CAH1390181.1"/>
    <property type="molecule type" value="Genomic_DNA"/>
</dbReference>
<keyword evidence="2" id="KW-1185">Reference proteome</keyword>